<evidence type="ECO:0000256" key="1">
    <source>
        <dbReference type="SAM" id="MobiDB-lite"/>
    </source>
</evidence>
<dbReference type="Gene3D" id="2.60.40.3500">
    <property type="match status" value="1"/>
</dbReference>
<sequence>MLLRPLALAAALAVALPAWAELPIRSAALEQRDGGTRLILESTEEFHFTLFILRYPNRLVLEIEDVTRTGVLHALAGQIPASHPHLRLIRVRPAPGKPRAVHVELELKGEMVAAVRTFKPSGGRDHRLVLDLAAAESQPAGAAISPIPAPAPPPASPPLRPSPPRPAAAPVPPSAVAEDTLLLEVTLDDHVLADAITAYQEGRRVFLPLGELAGLLTLAIRTQPAQGTAEGFVLSEARSFRLNVPQRRLALGEEAQAIDPALVRVRGDDIYVESGLLARWLPVDLHLDMSRLRLRVRPRETLPLQSRLQRERAGARVGTRSGGWQDPGFPRLETPYGLAGTPFLDQTLGLGLRTGKGRTEYSASYTTYLTGDLLGLESSLFVSRTRERPSTEVRYALGRHDPDAGLLGPLQARSVFFGSGVGLPSVPHVALSTRVGEGRGLTLSNRPLNQPANFDRHTLEGDLPPGWDVELYYNDALVGFQRARPDGRYRFEDLLLSYGANEFRLVFHGPLGQQRVERRSFLLDQTSTPAGAVHYHLTQHRDDAGALRSVGQVDWGLSSNLTGSAGWVRLPDAIGSAATGSSVYGKLGLRGFWGDVIAGTDLLRGPAGGWLSDTAIKTRVGSVAVDYNHVQLQDFVSEVFPSAPDPLRTRDRLRLQSALPAPGNWPRLPVTLEVQRDRQASGSSSLLLGGRVSAYVRNTSLTHQLAWQESGSGTSSFLGALSLSHRLGDVGVAGQLGYTLRPAARLDTIAVSGDRRFGEGYLASVGVARAMASGETLYSASLNKIRGEYGHGLSATYSKAAGLTVGLQLFFAMGREPREGRWISDALPKADTGAASLRVFLDGNGNGVLDAGEELIANAGLIVNGSRQPARTNEAGVAWLDRLPTRVPLDIALDVQTLEDPFWQPLHKGVRIVARPGHVATIDLPVVQISEIEGTVYLQEGRARRGIGNVAIELVDAAGSVVSGVRSSSDGYYVLAGVLQGRYTLRLSPQQLRQLGLADPGGRPVTVGAQGKLLSGADFVLKGAPKR</sequence>
<dbReference type="Proteomes" id="UP000008385">
    <property type="component" value="Chromosome"/>
</dbReference>
<organism evidence="3 4">
    <name type="scientific">Ramlibacter tataouinensis (strain ATCC BAA-407 / DSM 14655 / LMG 21543 / TTB310)</name>
    <dbReference type="NCBI Taxonomy" id="365046"/>
    <lineage>
        <taxon>Bacteria</taxon>
        <taxon>Pseudomonadati</taxon>
        <taxon>Pseudomonadota</taxon>
        <taxon>Betaproteobacteria</taxon>
        <taxon>Burkholderiales</taxon>
        <taxon>Comamonadaceae</taxon>
        <taxon>Ramlibacter</taxon>
    </lineage>
</organism>
<name>F5XXP5_RAMTT</name>
<keyword evidence="4" id="KW-1185">Reference proteome</keyword>
<accession>F5XXP5</accession>
<proteinExistence type="predicted"/>
<keyword evidence="2" id="KW-0732">Signal</keyword>
<dbReference type="OrthoDB" id="121544at2"/>
<protein>
    <submittedName>
        <fullName evidence="3">Uncharacterized protein</fullName>
    </submittedName>
</protein>
<dbReference type="EMBL" id="CP000245">
    <property type="protein sequence ID" value="AEG91848.1"/>
    <property type="molecule type" value="Genomic_DNA"/>
</dbReference>
<gene>
    <name evidence="3" type="ordered locus">Rta_07670</name>
</gene>
<dbReference type="HOGENOM" id="CLU_007277_0_0_4"/>
<feature type="region of interest" description="Disordered" evidence="1">
    <location>
        <begin position="307"/>
        <end position="326"/>
    </location>
</feature>
<feature type="region of interest" description="Disordered" evidence="1">
    <location>
        <begin position="141"/>
        <end position="173"/>
    </location>
</feature>
<dbReference type="PATRIC" id="fig|365046.3.peg.786"/>
<reference evidence="3 4" key="2">
    <citation type="journal article" date="2011" name="PLoS ONE">
        <title>The Cyst-Dividing Bacterium Ramlibacter tataouinensis TTB310 Genome Reveals a Well-Stocked Toolbox for Adaptation to a Desert Environment.</title>
        <authorList>
            <person name="De Luca G."/>
            <person name="Barakat M."/>
            <person name="Ortet P."/>
            <person name="Fochesato S."/>
            <person name="Jourlin-Castelli C."/>
            <person name="Ansaldi M."/>
            <person name="Py B."/>
            <person name="Fichant G."/>
            <person name="Coutinho P.M."/>
            <person name="Voulhoux R."/>
            <person name="Bastien O."/>
            <person name="Marechal E."/>
            <person name="Henrissat B."/>
            <person name="Quentin Y."/>
            <person name="Noirot P."/>
            <person name="Filloux A."/>
            <person name="Mejean V."/>
            <person name="Dubow M.S."/>
            <person name="Barras F."/>
            <person name="Barbe V."/>
            <person name="Weissenbach J."/>
            <person name="Mihalcescu I."/>
            <person name="Vermeglio A."/>
            <person name="Achouak W."/>
            <person name="Heulin T."/>
        </authorList>
    </citation>
    <scope>NUCLEOTIDE SEQUENCE [LARGE SCALE GENOMIC DNA]</scope>
    <source>
        <strain evidence="4">ATCC BAA-407 / DSM 14655 / LMG 21543 / TTB310</strain>
    </source>
</reference>
<dbReference type="STRING" id="365046.Rta_07670"/>
<evidence type="ECO:0000313" key="3">
    <source>
        <dbReference type="EMBL" id="AEG91848.1"/>
    </source>
</evidence>
<feature type="signal peptide" evidence="2">
    <location>
        <begin position="1"/>
        <end position="20"/>
    </location>
</feature>
<dbReference type="AlphaFoldDB" id="F5XXP5"/>
<evidence type="ECO:0000313" key="4">
    <source>
        <dbReference type="Proteomes" id="UP000008385"/>
    </source>
</evidence>
<feature type="compositionally biased region" description="Pro residues" evidence="1">
    <location>
        <begin position="147"/>
        <end position="173"/>
    </location>
</feature>
<dbReference type="SUPFAM" id="SSF49478">
    <property type="entry name" value="Cna protein B-type domain"/>
    <property type="match status" value="1"/>
</dbReference>
<dbReference type="eggNOG" id="COG3188">
    <property type="taxonomic scope" value="Bacteria"/>
</dbReference>
<evidence type="ECO:0000256" key="2">
    <source>
        <dbReference type="SAM" id="SignalP"/>
    </source>
</evidence>
<feature type="chain" id="PRO_5003331168" evidence="2">
    <location>
        <begin position="21"/>
        <end position="1027"/>
    </location>
</feature>
<reference evidence="4" key="1">
    <citation type="submission" date="2006-01" db="EMBL/GenBank/DDBJ databases">
        <title>Genome of the cyst-dividing bacterium Ramlibacter tataouinensis.</title>
        <authorList>
            <person name="Barakat M."/>
            <person name="Ortet P."/>
            <person name="De Luca G."/>
            <person name="Jourlin-Castelli C."/>
            <person name="Ansaldi M."/>
            <person name="Py B."/>
            <person name="Fichant G."/>
            <person name="Coutinho P."/>
            <person name="Voulhoux R."/>
            <person name="Bastien O."/>
            <person name="Roy S."/>
            <person name="Marechal E."/>
            <person name="Henrissat B."/>
            <person name="Quentin Y."/>
            <person name="Noirot P."/>
            <person name="Filloux A."/>
            <person name="Mejean V."/>
            <person name="DuBow M."/>
            <person name="Barras F."/>
            <person name="Heulin T."/>
        </authorList>
    </citation>
    <scope>NUCLEOTIDE SEQUENCE [LARGE SCALE GENOMIC DNA]</scope>
    <source>
        <strain evidence="4">ATCC BAA-407 / DSM 14655 / LMG 21543 / TTB310</strain>
    </source>
</reference>
<dbReference type="KEGG" id="rta:Rta_07670"/>